<name>A0ABU3B8B8_9GAMM</name>
<gene>
    <name evidence="1" type="ORF">RM531_08315</name>
</gene>
<keyword evidence="2" id="KW-1185">Reference proteome</keyword>
<dbReference type="RefSeq" id="WP_311658600.1">
    <property type="nucleotide sequence ID" value="NZ_JAVRHY010000006.1"/>
</dbReference>
<dbReference type="Proteomes" id="UP001259982">
    <property type="component" value="Unassembled WGS sequence"/>
</dbReference>
<protein>
    <submittedName>
        <fullName evidence="1">Uncharacterized protein</fullName>
    </submittedName>
</protein>
<reference evidence="1 2" key="1">
    <citation type="submission" date="2023-09" db="EMBL/GenBank/DDBJ databases">
        <authorList>
            <person name="Rey-Velasco X."/>
        </authorList>
    </citation>
    <scope>NUCLEOTIDE SEQUENCE [LARGE SCALE GENOMIC DNA]</scope>
    <source>
        <strain evidence="1 2">P385</strain>
    </source>
</reference>
<evidence type="ECO:0000313" key="2">
    <source>
        <dbReference type="Proteomes" id="UP001259982"/>
    </source>
</evidence>
<comment type="caution">
    <text evidence="1">The sequence shown here is derived from an EMBL/GenBank/DDBJ whole genome shotgun (WGS) entry which is preliminary data.</text>
</comment>
<sequence>MIDAPEPPPEKCYVRFRGGTDPAYVLAMPKCVDATVREFAVREYGAPAVALRAATTWRDDRLPPRYLKAVAVAEREGCDPRPQWDEPGVGMIVGKNEIKGFHAWGYDATGKQLTAGRFPVEVGNWQAALRQAVEARRDLGRRFWGDEGLMSTDDWVEVLSFGVKAGRPKTGPLELSNIGHPGTINKIQDNGWQAALNRSGRRWTKYFAWKEYGGSPVARAAAMLWLFRCDEHLKSLGVIRQRTRPSEGGISRFLKRRTKTGEMIVTYGVAVKVDGRSRRLEFEIGPVDSVTDEQESFTSNLAMACRREFLQSEEKGVSFDRKRWVGWKKKYGFPGQPCISGNSRTLDKA</sequence>
<organism evidence="1 2">
    <name type="scientific">Spectribacter acetivorans</name>
    <dbReference type="NCBI Taxonomy" id="3075603"/>
    <lineage>
        <taxon>Bacteria</taxon>
        <taxon>Pseudomonadati</taxon>
        <taxon>Pseudomonadota</taxon>
        <taxon>Gammaproteobacteria</taxon>
        <taxon>Salinisphaerales</taxon>
        <taxon>Salinisphaeraceae</taxon>
        <taxon>Spectribacter</taxon>
    </lineage>
</organism>
<dbReference type="EMBL" id="JAVRHY010000006">
    <property type="protein sequence ID" value="MDT0618479.1"/>
    <property type="molecule type" value="Genomic_DNA"/>
</dbReference>
<evidence type="ECO:0000313" key="1">
    <source>
        <dbReference type="EMBL" id="MDT0618479.1"/>
    </source>
</evidence>
<accession>A0ABU3B8B8</accession>
<proteinExistence type="predicted"/>